<evidence type="ECO:0000313" key="1">
    <source>
        <dbReference type="EMBL" id="QIW87186.1"/>
    </source>
</evidence>
<name>A0A6H0X3V8_9CAUD</name>
<evidence type="ECO:0000313" key="2">
    <source>
        <dbReference type="Proteomes" id="UP000501381"/>
    </source>
</evidence>
<organism evidence="1 2">
    <name type="scientific">Vibrio phage vB_VpP_FE11</name>
    <dbReference type="NCBI Taxonomy" id="2723990"/>
    <lineage>
        <taxon>Viruses</taxon>
        <taxon>Duplodnaviria</taxon>
        <taxon>Heunggongvirae</taxon>
        <taxon>Uroviricota</taxon>
        <taxon>Caudoviricetes</taxon>
        <taxon>Autographivirales</taxon>
        <taxon>Autoscriptoviridae</taxon>
        <taxon>Maculvirus</taxon>
        <taxon>Maculvirus FE11</taxon>
    </lineage>
</organism>
<dbReference type="EMBL" id="MT178448">
    <property type="protein sequence ID" value="QIW87186.1"/>
    <property type="molecule type" value="Genomic_DNA"/>
</dbReference>
<accession>A0A6H0X3V8</accession>
<protein>
    <submittedName>
        <fullName evidence="1">Uncharacterized protein</fullName>
    </submittedName>
</protein>
<dbReference type="Proteomes" id="UP000501381">
    <property type="component" value="Segment"/>
</dbReference>
<reference evidence="1 2" key="1">
    <citation type="submission" date="2020-03" db="EMBL/GenBank/DDBJ databases">
        <authorList>
            <person name="Chen H."/>
        </authorList>
    </citation>
    <scope>NUCLEOTIDE SEQUENCE [LARGE SCALE GENOMIC DNA]</scope>
</reference>
<proteinExistence type="predicted"/>
<sequence>MNKRLDSFKREDWFGLLRTIADFILRRKNK</sequence>
<keyword evidence="2" id="KW-1185">Reference proteome</keyword>